<feature type="domain" description="Transposase zinc-binding" evidence="2">
    <location>
        <begin position="19"/>
        <end position="106"/>
    </location>
</feature>
<evidence type="ECO:0000259" key="2">
    <source>
        <dbReference type="Pfam" id="PF14319"/>
    </source>
</evidence>
<dbReference type="NCBIfam" id="NF033538">
    <property type="entry name" value="transpos_IS91"/>
    <property type="match status" value="1"/>
</dbReference>
<dbReference type="EMBL" id="JAPDPJ010000141">
    <property type="protein sequence ID" value="MCW3789614.1"/>
    <property type="molecule type" value="Genomic_DNA"/>
</dbReference>
<dbReference type="RefSeq" id="WP_301193162.1">
    <property type="nucleotide sequence ID" value="NZ_JAPDPJ010000141.1"/>
</dbReference>
<dbReference type="InterPro" id="IPR054832">
    <property type="entry name" value="transpos_IS91"/>
</dbReference>
<accession>A0AAE3M9B0</accession>
<dbReference type="AlphaFoldDB" id="A0AAE3M9B0"/>
<gene>
    <name evidence="3" type="ORF">OM075_24350</name>
</gene>
<sequence>MISQNQNQRYGLEVSDVIASCYNELYTRYNISYEQDKVLDALLRCRTSKAGGHILKCNHCNYQQQCYNSCRNRHCPKCQYLKQQQWVDQLQSRLVPGRYFHIVFTIPDTLHPLFYINQKQCYDILFQSASEALQNAGRNPDFLGADVGALCILHTWGQALTYHPHIHMLVPAGGLSSDGAEWIASRRKFFVPIKALSAMFRGILIKKLKSLLDNEELNLPSNYEGFKIIKEKLYEKSWNVYSKKAFGGINSVLKYLGRYTHRVAISNNRLLALKDKTVSFNYKDYRTGTRKVMLLSTVEFVRRFIQHVLPKGFFKIRYIGIFSIVHIHGKREQVISLVGKVMYLSQLEGLCAYEILREITGKDPSRCPICKQGIMVQIKRVRQLE</sequence>
<evidence type="ECO:0000259" key="1">
    <source>
        <dbReference type="Pfam" id="PF04986"/>
    </source>
</evidence>
<reference evidence="3" key="1">
    <citation type="submission" date="2022-10" db="EMBL/GenBank/DDBJ databases">
        <authorList>
            <person name="Yu W.X."/>
        </authorList>
    </citation>
    <scope>NUCLEOTIDE SEQUENCE</scope>
    <source>
        <strain evidence="3">AAT</strain>
    </source>
</reference>
<dbReference type="Proteomes" id="UP001209229">
    <property type="component" value="Unassembled WGS sequence"/>
</dbReference>
<organism evidence="3 4">
    <name type="scientific">Plebeiibacterium sediminum</name>
    <dbReference type="NCBI Taxonomy" id="2992112"/>
    <lineage>
        <taxon>Bacteria</taxon>
        <taxon>Pseudomonadati</taxon>
        <taxon>Bacteroidota</taxon>
        <taxon>Bacteroidia</taxon>
        <taxon>Marinilabiliales</taxon>
        <taxon>Marinilabiliaceae</taxon>
        <taxon>Plebeiibacterium</taxon>
    </lineage>
</organism>
<dbReference type="PANTHER" id="PTHR37023:SF1">
    <property type="entry name" value="ISSOD25 TRANSPOSASE TNPA_ISSOD25"/>
    <property type="match status" value="1"/>
</dbReference>
<dbReference type="Pfam" id="PF14319">
    <property type="entry name" value="Zn_Tnp_IS91"/>
    <property type="match status" value="1"/>
</dbReference>
<dbReference type="GO" id="GO:0003677">
    <property type="term" value="F:DNA binding"/>
    <property type="evidence" value="ECO:0007669"/>
    <property type="project" value="InterPro"/>
</dbReference>
<dbReference type="GO" id="GO:0006313">
    <property type="term" value="P:DNA transposition"/>
    <property type="evidence" value="ECO:0007669"/>
    <property type="project" value="InterPro"/>
</dbReference>
<feature type="domain" description="Transposase IS801/IS1294" evidence="1">
    <location>
        <begin position="148"/>
        <end position="323"/>
    </location>
</feature>
<dbReference type="Pfam" id="PF04986">
    <property type="entry name" value="Y2_Tnp"/>
    <property type="match status" value="1"/>
</dbReference>
<evidence type="ECO:0000313" key="4">
    <source>
        <dbReference type="Proteomes" id="UP001209229"/>
    </source>
</evidence>
<comment type="caution">
    <text evidence="3">The sequence shown here is derived from an EMBL/GenBank/DDBJ whole genome shotgun (WGS) entry which is preliminary data.</text>
</comment>
<dbReference type="PANTHER" id="PTHR37023">
    <property type="entry name" value="TRANSPOSASE"/>
    <property type="match status" value="1"/>
</dbReference>
<dbReference type="InterPro" id="IPR026889">
    <property type="entry name" value="Zn_Tnp"/>
</dbReference>
<name>A0AAE3M9B0_9BACT</name>
<keyword evidence="4" id="KW-1185">Reference proteome</keyword>
<dbReference type="GO" id="GO:0004803">
    <property type="term" value="F:transposase activity"/>
    <property type="evidence" value="ECO:0007669"/>
    <property type="project" value="InterPro"/>
</dbReference>
<dbReference type="InterPro" id="IPR007069">
    <property type="entry name" value="Transposase_32"/>
</dbReference>
<proteinExistence type="predicted"/>
<evidence type="ECO:0000313" key="3">
    <source>
        <dbReference type="EMBL" id="MCW3789614.1"/>
    </source>
</evidence>
<protein>
    <submittedName>
        <fullName evidence="3">IS91 family transposase</fullName>
    </submittedName>
</protein>